<protein>
    <submittedName>
        <fullName evidence="1">20281_t:CDS:1</fullName>
    </submittedName>
</protein>
<evidence type="ECO:0000313" key="1">
    <source>
        <dbReference type="EMBL" id="CAG8761653.1"/>
    </source>
</evidence>
<dbReference type="OrthoDB" id="2444801at2759"/>
<accession>A0A9N9NQS9</accession>
<dbReference type="Proteomes" id="UP000789405">
    <property type="component" value="Unassembled WGS sequence"/>
</dbReference>
<keyword evidence="2" id="KW-1185">Reference proteome</keyword>
<name>A0A9N9NQS9_9GLOM</name>
<dbReference type="AlphaFoldDB" id="A0A9N9NQS9"/>
<reference evidence="1" key="1">
    <citation type="submission" date="2021-06" db="EMBL/GenBank/DDBJ databases">
        <authorList>
            <person name="Kallberg Y."/>
            <person name="Tangrot J."/>
            <person name="Rosling A."/>
        </authorList>
    </citation>
    <scope>NUCLEOTIDE SEQUENCE</scope>
    <source>
        <strain evidence="1">MA453B</strain>
    </source>
</reference>
<organism evidence="1 2">
    <name type="scientific">Dentiscutata erythropus</name>
    <dbReference type="NCBI Taxonomy" id="1348616"/>
    <lineage>
        <taxon>Eukaryota</taxon>
        <taxon>Fungi</taxon>
        <taxon>Fungi incertae sedis</taxon>
        <taxon>Mucoromycota</taxon>
        <taxon>Glomeromycotina</taxon>
        <taxon>Glomeromycetes</taxon>
        <taxon>Diversisporales</taxon>
        <taxon>Gigasporaceae</taxon>
        <taxon>Dentiscutata</taxon>
    </lineage>
</organism>
<dbReference type="EMBL" id="CAJVPY010017376">
    <property type="protein sequence ID" value="CAG8761653.1"/>
    <property type="molecule type" value="Genomic_DNA"/>
</dbReference>
<evidence type="ECO:0000313" key="2">
    <source>
        <dbReference type="Proteomes" id="UP000789405"/>
    </source>
</evidence>
<sequence length="69" mass="8207">WILEIWNNIPIEMIIKSFKKCSISNKLNDTEDNLLYNSDIDYNEINNNEDLIEIVEEDSLFAKELELED</sequence>
<comment type="caution">
    <text evidence="1">The sequence shown here is derived from an EMBL/GenBank/DDBJ whole genome shotgun (WGS) entry which is preliminary data.</text>
</comment>
<gene>
    <name evidence="1" type="ORF">DERYTH_LOCUS17872</name>
</gene>
<feature type="non-terminal residue" evidence="1">
    <location>
        <position position="1"/>
    </location>
</feature>
<proteinExistence type="predicted"/>